<evidence type="ECO:0000313" key="2">
    <source>
        <dbReference type="EMBL" id="MFC3322136.1"/>
    </source>
</evidence>
<dbReference type="RefSeq" id="WP_378978747.1">
    <property type="nucleotide sequence ID" value="NZ_JBHRVD010000001.1"/>
</dbReference>
<keyword evidence="3" id="KW-1185">Reference proteome</keyword>
<protein>
    <recommendedName>
        <fullName evidence="4">DUF1269 domain-containing protein</fullName>
    </recommendedName>
</protein>
<dbReference type="EMBL" id="JBHRVD010000001">
    <property type="protein sequence ID" value="MFC3322136.1"/>
    <property type="molecule type" value="Genomic_DNA"/>
</dbReference>
<gene>
    <name evidence="2" type="ORF">ACFOJ9_10130</name>
</gene>
<feature type="transmembrane region" description="Helical" evidence="1">
    <location>
        <begin position="44"/>
        <end position="68"/>
    </location>
</feature>
<proteinExistence type="predicted"/>
<reference evidence="3" key="1">
    <citation type="journal article" date="2019" name="Int. J. Syst. Evol. Microbiol.">
        <title>The Global Catalogue of Microorganisms (GCM) 10K type strain sequencing project: providing services to taxonomists for standard genome sequencing and annotation.</title>
        <authorList>
            <consortium name="The Broad Institute Genomics Platform"/>
            <consortium name="The Broad Institute Genome Sequencing Center for Infectious Disease"/>
            <person name="Wu L."/>
            <person name="Ma J."/>
        </authorList>
    </citation>
    <scope>NUCLEOTIDE SEQUENCE [LARGE SCALE GENOMIC DNA]</scope>
    <source>
        <strain evidence="3">ICMP 19515</strain>
    </source>
</reference>
<evidence type="ECO:0000256" key="1">
    <source>
        <dbReference type="SAM" id="Phobius"/>
    </source>
</evidence>
<comment type="caution">
    <text evidence="2">The sequence shown here is derived from an EMBL/GenBank/DDBJ whole genome shotgun (WGS) entry which is preliminary data.</text>
</comment>
<evidence type="ECO:0008006" key="4">
    <source>
        <dbReference type="Google" id="ProtNLM"/>
    </source>
</evidence>
<dbReference type="Proteomes" id="UP001595648">
    <property type="component" value="Unassembled WGS sequence"/>
</dbReference>
<feature type="transmembrane region" description="Helical" evidence="1">
    <location>
        <begin position="80"/>
        <end position="104"/>
    </location>
</feature>
<keyword evidence="1" id="KW-0472">Membrane</keyword>
<accession>A0ABV7MJS6</accession>
<organism evidence="2 3">
    <name type="scientific">Mesorhizobium cantuariense</name>
    <dbReference type="NCBI Taxonomy" id="1300275"/>
    <lineage>
        <taxon>Bacteria</taxon>
        <taxon>Pseudomonadati</taxon>
        <taxon>Pseudomonadota</taxon>
        <taxon>Alphaproteobacteria</taxon>
        <taxon>Hyphomicrobiales</taxon>
        <taxon>Phyllobacteriaceae</taxon>
        <taxon>Mesorhizobium</taxon>
    </lineage>
</organism>
<keyword evidence="1" id="KW-0812">Transmembrane</keyword>
<evidence type="ECO:0000313" key="3">
    <source>
        <dbReference type="Proteomes" id="UP001595648"/>
    </source>
</evidence>
<name>A0ABV7MJS6_9HYPH</name>
<sequence length="147" mass="14531">MPTISRLFDSHAQAARVAGNLMAAGIPRVQIAVIGPYRDEAGSLWAPALGSILGAVVGGLACLSAVAVHGINSLAAELSATAVAGAVFGGVAGGLLGTFTTTAVKTDDRSRAEGIVLVTAYVNENETDIAQAVLGGCAPPTFVAEAA</sequence>
<keyword evidence="1" id="KW-1133">Transmembrane helix</keyword>